<dbReference type="AlphaFoldDB" id="A0A4Y1R0F7"/>
<dbReference type="Gene3D" id="3.40.50.2000">
    <property type="entry name" value="Glycogen Phosphorylase B"/>
    <property type="match status" value="1"/>
</dbReference>
<proteinExistence type="predicted"/>
<accession>A0A4Y1R0F7</accession>
<gene>
    <name evidence="1" type="ORF">Prudu_006747</name>
</gene>
<protein>
    <submittedName>
        <fullName evidence="1">Uncharacterized protein</fullName>
    </submittedName>
</protein>
<reference evidence="1" key="1">
    <citation type="journal article" date="2019" name="Science">
        <title>Mutation of a bHLH transcription factor allowed almond domestication.</title>
        <authorList>
            <person name="Sanchez-Perez R."/>
            <person name="Pavan S."/>
            <person name="Mazzeo R."/>
            <person name="Moldovan C."/>
            <person name="Aiese Cigliano R."/>
            <person name="Del Cueto J."/>
            <person name="Ricciardi F."/>
            <person name="Lotti C."/>
            <person name="Ricciardi L."/>
            <person name="Dicenta F."/>
            <person name="Lopez-Marques R.L."/>
            <person name="Lindberg Moller B."/>
        </authorList>
    </citation>
    <scope>NUCLEOTIDE SEQUENCE</scope>
</reference>
<sequence length="103" mass="11866">MLSELINILQEQKSLLFQISYQPKIIEWQKIIYMLSWFHPLAKAKVHVSFISTPKNIRRLSKISPDLQPFMHLDSIPFPALASGFLPEGAEATVNIPFEKMDI</sequence>
<dbReference type="EMBL" id="AP019298">
    <property type="protein sequence ID" value="BBG97568.1"/>
    <property type="molecule type" value="Genomic_DNA"/>
</dbReference>
<evidence type="ECO:0000313" key="1">
    <source>
        <dbReference type="EMBL" id="BBG97568.1"/>
    </source>
</evidence>
<organism evidence="1">
    <name type="scientific">Prunus dulcis</name>
    <name type="common">Almond</name>
    <name type="synonym">Amygdalus dulcis</name>
    <dbReference type="NCBI Taxonomy" id="3755"/>
    <lineage>
        <taxon>Eukaryota</taxon>
        <taxon>Viridiplantae</taxon>
        <taxon>Streptophyta</taxon>
        <taxon>Embryophyta</taxon>
        <taxon>Tracheophyta</taxon>
        <taxon>Spermatophyta</taxon>
        <taxon>Magnoliopsida</taxon>
        <taxon>eudicotyledons</taxon>
        <taxon>Gunneridae</taxon>
        <taxon>Pentapetalae</taxon>
        <taxon>rosids</taxon>
        <taxon>fabids</taxon>
        <taxon>Rosales</taxon>
        <taxon>Rosaceae</taxon>
        <taxon>Amygdaloideae</taxon>
        <taxon>Amygdaleae</taxon>
        <taxon>Prunus</taxon>
    </lineage>
</organism>
<name>A0A4Y1R0F7_PRUDU</name>